<dbReference type="PROSITE" id="PS51257">
    <property type="entry name" value="PROKAR_LIPOPROTEIN"/>
    <property type="match status" value="1"/>
</dbReference>
<dbReference type="EMBL" id="CP053540">
    <property type="protein sequence ID" value="WOB43189.1"/>
    <property type="molecule type" value="Genomic_DNA"/>
</dbReference>
<protein>
    <submittedName>
        <fullName evidence="3">SH3 domain-containing protein</fullName>
    </submittedName>
</protein>
<feature type="chain" id="PRO_5041723575" evidence="1">
    <location>
        <begin position="32"/>
        <end position="182"/>
    </location>
</feature>
<gene>
    <name evidence="3" type="ORF">HNI00_08465</name>
</gene>
<dbReference type="KEGG" id="tog:HNI00_08465"/>
<evidence type="ECO:0000313" key="3">
    <source>
        <dbReference type="EMBL" id="WOB43189.1"/>
    </source>
</evidence>
<evidence type="ECO:0000256" key="1">
    <source>
        <dbReference type="SAM" id="SignalP"/>
    </source>
</evidence>
<accession>A0AA96Y5S8</accession>
<proteinExistence type="predicted"/>
<dbReference type="PROSITE" id="PS51781">
    <property type="entry name" value="SH3B"/>
    <property type="match status" value="1"/>
</dbReference>
<name>A0AA96Y5S8_9CYAN</name>
<evidence type="ECO:0000259" key="2">
    <source>
        <dbReference type="PROSITE" id="PS51781"/>
    </source>
</evidence>
<dbReference type="SMART" id="SM00287">
    <property type="entry name" value="SH3b"/>
    <property type="match status" value="1"/>
</dbReference>
<feature type="domain" description="SH3b" evidence="2">
    <location>
        <begin position="112"/>
        <end position="182"/>
    </location>
</feature>
<keyword evidence="1" id="KW-0732">Signal</keyword>
<dbReference type="RefSeq" id="WP_316792441.1">
    <property type="nucleotide sequence ID" value="NZ_CP053540.1"/>
</dbReference>
<dbReference type="Gene3D" id="2.30.30.40">
    <property type="entry name" value="SH3 Domains"/>
    <property type="match status" value="1"/>
</dbReference>
<dbReference type="Pfam" id="PF08239">
    <property type="entry name" value="SH3_3"/>
    <property type="match status" value="1"/>
</dbReference>
<dbReference type="AlphaFoldDB" id="A0AA96Y5S8"/>
<organism evidence="3">
    <name type="scientific">Thermoleptolyngbya oregonensis NK1-22</name>
    <dbReference type="NCBI Taxonomy" id="2547457"/>
    <lineage>
        <taxon>Bacteria</taxon>
        <taxon>Bacillati</taxon>
        <taxon>Cyanobacteriota</taxon>
        <taxon>Cyanophyceae</taxon>
        <taxon>Oculatellales</taxon>
        <taxon>Oculatellaceae</taxon>
        <taxon>Thermoleptolyngbya</taxon>
    </lineage>
</organism>
<reference evidence="3" key="1">
    <citation type="submission" date="2020-05" db="EMBL/GenBank/DDBJ databases">
        <authorList>
            <person name="Zhu T."/>
            <person name="Keshari N."/>
            <person name="Lu X."/>
        </authorList>
    </citation>
    <scope>NUCLEOTIDE SEQUENCE</scope>
    <source>
        <strain evidence="3">NK1-22</strain>
    </source>
</reference>
<dbReference type="InterPro" id="IPR003646">
    <property type="entry name" value="SH3-like_bac-type"/>
</dbReference>
<sequence length="182" mass="19995">MNSLKNAVNSVLAFSCFTTIIALSSVFQVNAQMSDQEFQMGRAREACTTQAQSQGLSVNRVVSTVPVTGSGGRMIGSDVTLNVTRRGETYDVRCSYDNSSRRATISLASPQSRIAVVTADYVNVRSAPGTNSRILYQVSRGTEMIVLGERAMGDSVWYQVQARSTQYPQAIGYMFGRYLRFQ</sequence>
<feature type="signal peptide" evidence="1">
    <location>
        <begin position="1"/>
        <end position="31"/>
    </location>
</feature>